<proteinExistence type="predicted"/>
<feature type="compositionally biased region" description="Basic and acidic residues" evidence="1">
    <location>
        <begin position="73"/>
        <end position="87"/>
    </location>
</feature>
<reference evidence="2" key="1">
    <citation type="submission" date="2024-07" db="EMBL/GenBank/DDBJ databases">
        <authorList>
            <person name="Yu S.T."/>
        </authorList>
    </citation>
    <scope>NUCLEOTIDE SEQUENCE</scope>
    <source>
        <strain evidence="2">R41</strain>
    </source>
</reference>
<accession>A0AB39RLE8</accession>
<sequence>MTKASDKPTNSPQGAVQGPPQPAAGEPKDAARQGVISALPRSKRFPAAQGRHDSENPTPDQPGIRIYAPPVYRSHDDGARWSKRHGDTPNATYACTCGQTRTARGSHAVATLIADYDAHKNACTGTPTPLSEGRTAA</sequence>
<protein>
    <submittedName>
        <fullName evidence="2">Uncharacterized protein</fullName>
    </submittedName>
</protein>
<dbReference type="EMBL" id="CP163443">
    <property type="protein sequence ID" value="XDQ55351.1"/>
    <property type="molecule type" value="Genomic_DNA"/>
</dbReference>
<gene>
    <name evidence="2" type="ORF">AB5J53_28660</name>
</gene>
<feature type="region of interest" description="Disordered" evidence="1">
    <location>
        <begin position="1"/>
        <end position="90"/>
    </location>
</feature>
<evidence type="ECO:0000256" key="1">
    <source>
        <dbReference type="SAM" id="MobiDB-lite"/>
    </source>
</evidence>
<dbReference type="AlphaFoldDB" id="A0AB39RLE8"/>
<name>A0AB39RLE8_9ACTN</name>
<dbReference type="RefSeq" id="WP_369248526.1">
    <property type="nucleotide sequence ID" value="NZ_CP163443.1"/>
</dbReference>
<organism evidence="2">
    <name type="scientific">Streptomyces sp. R41</name>
    <dbReference type="NCBI Taxonomy" id="3238632"/>
    <lineage>
        <taxon>Bacteria</taxon>
        <taxon>Bacillati</taxon>
        <taxon>Actinomycetota</taxon>
        <taxon>Actinomycetes</taxon>
        <taxon>Kitasatosporales</taxon>
        <taxon>Streptomycetaceae</taxon>
        <taxon>Streptomyces</taxon>
    </lineage>
</organism>
<evidence type="ECO:0000313" key="2">
    <source>
        <dbReference type="EMBL" id="XDQ55351.1"/>
    </source>
</evidence>